<name>A0A438KFE2_VITVI</name>
<evidence type="ECO:0000259" key="1">
    <source>
        <dbReference type="Pfam" id="PF23555"/>
    </source>
</evidence>
<dbReference type="Proteomes" id="UP000288805">
    <property type="component" value="Unassembled WGS sequence"/>
</dbReference>
<dbReference type="Pfam" id="PF23555">
    <property type="entry name" value="zf-RING_Vps41"/>
    <property type="match status" value="1"/>
</dbReference>
<accession>A0A438KFE2</accession>
<dbReference type="GO" id="GO:0006623">
    <property type="term" value="P:protein targeting to vacuole"/>
    <property type="evidence" value="ECO:0007669"/>
    <property type="project" value="InterPro"/>
</dbReference>
<feature type="domain" description="Vps41 C-terminal RING finger" evidence="1">
    <location>
        <begin position="204"/>
        <end position="243"/>
    </location>
</feature>
<organism evidence="2 3">
    <name type="scientific">Vitis vinifera</name>
    <name type="common">Grape</name>
    <dbReference type="NCBI Taxonomy" id="29760"/>
    <lineage>
        <taxon>Eukaryota</taxon>
        <taxon>Viridiplantae</taxon>
        <taxon>Streptophyta</taxon>
        <taxon>Embryophyta</taxon>
        <taxon>Tracheophyta</taxon>
        <taxon>Spermatophyta</taxon>
        <taxon>Magnoliopsida</taxon>
        <taxon>eudicotyledons</taxon>
        <taxon>Gunneridae</taxon>
        <taxon>Pentapetalae</taxon>
        <taxon>rosids</taxon>
        <taxon>Vitales</taxon>
        <taxon>Vitaceae</taxon>
        <taxon>Viteae</taxon>
        <taxon>Vitis</taxon>
    </lineage>
</organism>
<protein>
    <submittedName>
        <fullName evidence="2">Vacuolar protein sorting-associated protein 41-like</fullName>
    </submittedName>
</protein>
<comment type="caution">
    <text evidence="2">The sequence shown here is derived from an EMBL/GenBank/DDBJ whole genome shotgun (WGS) entry which is preliminary data.</text>
</comment>
<proteinExistence type="predicted"/>
<evidence type="ECO:0000313" key="2">
    <source>
        <dbReference type="EMBL" id="RVX19935.1"/>
    </source>
</evidence>
<dbReference type="InterPro" id="IPR045111">
    <property type="entry name" value="Vps41/Vps8"/>
</dbReference>
<dbReference type="InterPro" id="IPR057779">
    <property type="entry name" value="Znf_RING_Vps41"/>
</dbReference>
<dbReference type="PANTHER" id="PTHR12616">
    <property type="entry name" value="VACUOLAR PROTEIN SORTING VPS41"/>
    <property type="match status" value="1"/>
</dbReference>
<dbReference type="AlphaFoldDB" id="A0A438KFE2"/>
<dbReference type="PANTHER" id="PTHR12616:SF1">
    <property type="entry name" value="VACUOLAR PROTEIN SORTING-ASSOCIATED PROTEIN 41 HOMOLOG"/>
    <property type="match status" value="1"/>
</dbReference>
<dbReference type="SUPFAM" id="SSF57850">
    <property type="entry name" value="RING/U-box"/>
    <property type="match status" value="1"/>
</dbReference>
<reference evidence="2 3" key="1">
    <citation type="journal article" date="2018" name="PLoS Genet.">
        <title>Population sequencing reveals clonal diversity and ancestral inbreeding in the grapevine cultivar Chardonnay.</title>
        <authorList>
            <person name="Roach M.J."/>
            <person name="Johnson D.L."/>
            <person name="Bohlmann J."/>
            <person name="van Vuuren H.J."/>
            <person name="Jones S.J."/>
            <person name="Pretorius I.S."/>
            <person name="Schmidt S.A."/>
            <person name="Borneman A.R."/>
        </authorList>
    </citation>
    <scope>NUCLEOTIDE SEQUENCE [LARGE SCALE GENOMIC DNA]</scope>
    <source>
        <strain evidence="3">cv. Chardonnay</strain>
        <tissue evidence="2">Leaf</tissue>
    </source>
</reference>
<evidence type="ECO:0000313" key="3">
    <source>
        <dbReference type="Proteomes" id="UP000288805"/>
    </source>
</evidence>
<gene>
    <name evidence="2" type="primary">VPS41_11</name>
    <name evidence="2" type="ORF">CK203_004746</name>
</gene>
<sequence>MLFSLATTKDDWVVKAWELVREGEDKLSWKENKCGKFSVRSPYASLARGGREPFLAIIVWNPWVQTEILVYLPAFYLGKDLAIARGYEEYFKTAGCRRQILCWKCHSSTAIPTSGTKLRDRLVKIITDYRTETSLRHGCNDILKADCVNLLVKYYKEARHAIYLSNEEDEARAKRGDSRASQATERPLSMKTMEVKSKTRGGGRCCMCFDPFSIQNVSVIAFFCCHAYHMNCLMDSTYSVSGKQGKGATSRKQHQIMMSMITVLMVRMMPHRVPLGCVVSCVLLLPVEYRFFGGVRVCVCF</sequence>
<dbReference type="EMBL" id="QGNW01000007">
    <property type="protein sequence ID" value="RVX19935.1"/>
    <property type="molecule type" value="Genomic_DNA"/>
</dbReference>